<feature type="transmembrane region" description="Helical" evidence="1">
    <location>
        <begin position="320"/>
        <end position="343"/>
    </location>
</feature>
<dbReference type="AlphaFoldDB" id="A0A396ZXZ4"/>
<feature type="transmembrane region" description="Helical" evidence="1">
    <location>
        <begin position="214"/>
        <end position="236"/>
    </location>
</feature>
<feature type="transmembrane region" description="Helical" evidence="1">
    <location>
        <begin position="180"/>
        <end position="202"/>
    </location>
</feature>
<evidence type="ECO:0008006" key="4">
    <source>
        <dbReference type="Google" id="ProtNLM"/>
    </source>
</evidence>
<feature type="transmembrane region" description="Helical" evidence="1">
    <location>
        <begin position="499"/>
        <end position="523"/>
    </location>
</feature>
<organism evidence="2 3">
    <name type="scientific">Aphanomyces astaci</name>
    <name type="common">Crayfish plague agent</name>
    <dbReference type="NCBI Taxonomy" id="112090"/>
    <lineage>
        <taxon>Eukaryota</taxon>
        <taxon>Sar</taxon>
        <taxon>Stramenopiles</taxon>
        <taxon>Oomycota</taxon>
        <taxon>Saprolegniomycetes</taxon>
        <taxon>Saprolegniales</taxon>
        <taxon>Verrucalvaceae</taxon>
        <taxon>Aphanomyces</taxon>
    </lineage>
</organism>
<proteinExistence type="predicted"/>
<accession>A0A396ZXZ4</accession>
<keyword evidence="1" id="KW-0812">Transmembrane</keyword>
<gene>
    <name evidence="2" type="ORF">DYB36_003031</name>
</gene>
<dbReference type="Proteomes" id="UP000265427">
    <property type="component" value="Unassembled WGS sequence"/>
</dbReference>
<dbReference type="EMBL" id="QUSZ01008627">
    <property type="protein sequence ID" value="RHY00152.1"/>
    <property type="molecule type" value="Genomic_DNA"/>
</dbReference>
<name>A0A396ZXZ4_APHAT</name>
<sequence>MDVRFGHYINQARAAGALLVTTDAAPMNEFVDDASGVLIENAVARPTWGKVLMGNDDTEFDVTPADICAAMDKILAMTPRERALKARQGQQRYFDQLQFFMISMAGEAEASGGDEVVSIQLVAGCIIVVVVFVAIMERIVEHLLHLAKRNKKYKEMLVKTIGGNTHTVRRSHHLLTYTPVELMVVGLIYLLVKFVLYVGGLSSLHYHAIDAADILVFLVVIFLVLQALVIFVVLTYTNDLTDLVDLYSMSELVSLADAKAARPLSWLLLPKARCGMQLKLLEALFVKVYELPPLFSFPKYILEIQEDQVVQLVDLRISHWIILVGLFLVFFTCTGEMQTSHAPYRVVDDSSSSAVATRQDTRVLVMGILAGSLLCCMLLLMLALHRARLFLLRRAGQFLAIHQNSLGDFTPLQSRDDEVNEPQHLQLSVDAQIRQMRAVRDIVRSREPSKHRQIFGAELLYRLYAMLCHKPIAHPNALEARVPGDMFYLPGFSLPRAQFLTTLFLLVNGLFCAILCTSVIPSIDSTTNGVYVAACCVPIGLNMVVVAPNLISNFAIVLGVWKIDGRVLAKTIDHFVHVAKLKHQLHQDIHQTNMQDDDLGRLMADNSDGYTIHALAVSWGASLTRHELNTLLYMECHCSRGRILVADVVALCQPPNGTVSIRVDASMKESPRGHAAYQRVASLH</sequence>
<evidence type="ECO:0000313" key="3">
    <source>
        <dbReference type="Proteomes" id="UP000265427"/>
    </source>
</evidence>
<feature type="transmembrane region" description="Helical" evidence="1">
    <location>
        <begin position="121"/>
        <end position="140"/>
    </location>
</feature>
<dbReference type="VEuPathDB" id="FungiDB:H257_12284"/>
<keyword evidence="1" id="KW-0472">Membrane</keyword>
<keyword evidence="1" id="KW-1133">Transmembrane helix</keyword>
<evidence type="ECO:0000256" key="1">
    <source>
        <dbReference type="SAM" id="Phobius"/>
    </source>
</evidence>
<feature type="transmembrane region" description="Helical" evidence="1">
    <location>
        <begin position="529"/>
        <end position="561"/>
    </location>
</feature>
<comment type="caution">
    <text evidence="2">The sequence shown here is derived from an EMBL/GenBank/DDBJ whole genome shotgun (WGS) entry which is preliminary data.</text>
</comment>
<evidence type="ECO:0000313" key="2">
    <source>
        <dbReference type="EMBL" id="RHY00152.1"/>
    </source>
</evidence>
<protein>
    <recommendedName>
        <fullName evidence="4">Glycosyl transferase family 1 domain-containing protein</fullName>
    </recommendedName>
</protein>
<feature type="transmembrane region" description="Helical" evidence="1">
    <location>
        <begin position="363"/>
        <end position="384"/>
    </location>
</feature>
<reference evidence="2 3" key="1">
    <citation type="submission" date="2018-08" db="EMBL/GenBank/DDBJ databases">
        <title>Aphanomyces genome sequencing and annotation.</title>
        <authorList>
            <person name="Minardi D."/>
            <person name="Oidtmann B."/>
            <person name="Van Der Giezen M."/>
            <person name="Studholme D.J."/>
        </authorList>
    </citation>
    <scope>NUCLEOTIDE SEQUENCE [LARGE SCALE GENOMIC DNA]</scope>
    <source>
        <strain evidence="2 3">Kv</strain>
    </source>
</reference>